<sequence length="412" mass="44902">METQEKAQRKVISNVGTLDLRNATEASVAGIRRIGNVGMLLYSPDTAPLITRFKMGNIGSSIEAPSDAKLLSGQVVFNRDYFKDQTVPLSLIVAGQLIIHPDVPAEDVSKGLRDLVMSGQIICPEHLTGAIQSKLRNLSGQMVIYTRASRMAIGALTLDETYLKSLQDGVELVVIGKLNAPKVLPNDLLGQKIRSLQVIGRIVCREENAQALLARLDDRSGFAKLTAIPAGFEPVEKSFTLDADLLKALPGRKLYCTERVQIDPGVDPTELEGRLEALIVKDLLICPAALKAAVGPRCNLIETKAIFYEGTLWLVDDKQTLLPTEFDYLEGKATLVVFGKLTVASEIDPKLLADRLARVHNFGQIRCTPAQMSAVRARLGMSEGKLTDSTQEKAEPADEDEDRIGNAGYLKL</sequence>
<protein>
    <submittedName>
        <fullName evidence="2">Uncharacterized protein</fullName>
    </submittedName>
</protein>
<evidence type="ECO:0000313" key="2">
    <source>
        <dbReference type="EMBL" id="OGG46119.1"/>
    </source>
</evidence>
<reference evidence="2 3" key="1">
    <citation type="journal article" date="2016" name="Nat. Commun.">
        <title>Thousands of microbial genomes shed light on interconnected biogeochemical processes in an aquifer system.</title>
        <authorList>
            <person name="Anantharaman K."/>
            <person name="Brown C.T."/>
            <person name="Hug L.A."/>
            <person name="Sharon I."/>
            <person name="Castelle C.J."/>
            <person name="Probst A.J."/>
            <person name="Thomas B.C."/>
            <person name="Singh A."/>
            <person name="Wilkins M.J."/>
            <person name="Karaoz U."/>
            <person name="Brodie E.L."/>
            <person name="Williams K.H."/>
            <person name="Hubbard S.S."/>
            <person name="Banfield J.F."/>
        </authorList>
    </citation>
    <scope>NUCLEOTIDE SEQUENCE [LARGE SCALE GENOMIC DNA]</scope>
    <source>
        <strain evidence="3">RIFCSPLOWO2_12_FULL_64_10</strain>
    </source>
</reference>
<comment type="caution">
    <text evidence="2">The sequence shown here is derived from an EMBL/GenBank/DDBJ whole genome shotgun (WGS) entry which is preliminary data.</text>
</comment>
<dbReference type="Proteomes" id="UP000178606">
    <property type="component" value="Unassembled WGS sequence"/>
</dbReference>
<accession>A0A1F6CAD6</accession>
<dbReference type="AlphaFoldDB" id="A0A1F6CAD6"/>
<organism evidence="2 3">
    <name type="scientific">Handelsmanbacteria sp. (strain RIFCSPLOWO2_12_FULL_64_10)</name>
    <dbReference type="NCBI Taxonomy" id="1817868"/>
    <lineage>
        <taxon>Bacteria</taxon>
        <taxon>Candidatus Handelsmaniibacteriota</taxon>
    </lineage>
</organism>
<name>A0A1F6CAD6_HANXR</name>
<evidence type="ECO:0000313" key="3">
    <source>
        <dbReference type="Proteomes" id="UP000178606"/>
    </source>
</evidence>
<proteinExistence type="predicted"/>
<evidence type="ECO:0000256" key="1">
    <source>
        <dbReference type="SAM" id="MobiDB-lite"/>
    </source>
</evidence>
<feature type="region of interest" description="Disordered" evidence="1">
    <location>
        <begin position="384"/>
        <end position="412"/>
    </location>
</feature>
<gene>
    <name evidence="2" type="ORF">A3F84_26880</name>
</gene>
<dbReference type="EMBL" id="MFKF01000341">
    <property type="protein sequence ID" value="OGG46119.1"/>
    <property type="molecule type" value="Genomic_DNA"/>
</dbReference>